<protein>
    <recommendedName>
        <fullName evidence="1">WWE domain-containing protein</fullName>
    </recommendedName>
</protein>
<keyword evidence="3" id="KW-1185">Reference proteome</keyword>
<comment type="caution">
    <text evidence="2">The sequence shown here is derived from an EMBL/GenBank/DDBJ whole genome shotgun (WGS) entry which is preliminary data.</text>
</comment>
<dbReference type="EMBL" id="VXIV02001207">
    <property type="protein sequence ID" value="KAF6033907.1"/>
    <property type="molecule type" value="Genomic_DNA"/>
</dbReference>
<dbReference type="AlphaFoldDB" id="A0A7J7K6N4"/>
<dbReference type="OrthoDB" id="5987649at2759"/>
<feature type="domain" description="WWE" evidence="1">
    <location>
        <begin position="88"/>
        <end position="138"/>
    </location>
</feature>
<gene>
    <name evidence="2" type="ORF">EB796_007787</name>
</gene>
<accession>A0A7J7K6N4</accession>
<reference evidence="2" key="1">
    <citation type="submission" date="2020-06" db="EMBL/GenBank/DDBJ databases">
        <title>Draft genome of Bugula neritina, a colonial animal packing powerful symbionts and potential medicines.</title>
        <authorList>
            <person name="Rayko M."/>
        </authorList>
    </citation>
    <scope>NUCLEOTIDE SEQUENCE [LARGE SCALE GENOMIC DNA]</scope>
    <source>
        <strain evidence="2">Kwan_BN1</strain>
    </source>
</reference>
<dbReference type="Proteomes" id="UP000593567">
    <property type="component" value="Unassembled WGS sequence"/>
</dbReference>
<proteinExistence type="predicted"/>
<dbReference type="PROSITE" id="PS50918">
    <property type="entry name" value="WWE"/>
    <property type="match status" value="1"/>
</dbReference>
<name>A0A7J7K6N4_BUGNE</name>
<dbReference type="InterPro" id="IPR004170">
    <property type="entry name" value="WWE_dom"/>
</dbReference>
<sequence>MDLDTKLDKAMTTIIWKDRSGYAADREFIVQLTQSQIRRMKSEADRLHVNLTVDQRNANIKINGRQADVYEMTEIVSAQLKNIEKGVVEKKEEELVALARQWEYEEDEGQWKKFDPSMNKSISAIVCVFIKQALEDTY</sequence>
<evidence type="ECO:0000313" key="2">
    <source>
        <dbReference type="EMBL" id="KAF6033907.1"/>
    </source>
</evidence>
<evidence type="ECO:0000313" key="3">
    <source>
        <dbReference type="Proteomes" id="UP000593567"/>
    </source>
</evidence>
<organism evidence="2 3">
    <name type="scientific">Bugula neritina</name>
    <name type="common">Brown bryozoan</name>
    <name type="synonym">Sertularia neritina</name>
    <dbReference type="NCBI Taxonomy" id="10212"/>
    <lineage>
        <taxon>Eukaryota</taxon>
        <taxon>Metazoa</taxon>
        <taxon>Spiralia</taxon>
        <taxon>Lophotrochozoa</taxon>
        <taxon>Bryozoa</taxon>
        <taxon>Gymnolaemata</taxon>
        <taxon>Cheilostomatida</taxon>
        <taxon>Flustrina</taxon>
        <taxon>Buguloidea</taxon>
        <taxon>Bugulidae</taxon>
        <taxon>Bugula</taxon>
    </lineage>
</organism>
<evidence type="ECO:0000259" key="1">
    <source>
        <dbReference type="PROSITE" id="PS50918"/>
    </source>
</evidence>